<proteinExistence type="inferred from homology"/>
<dbReference type="PROSITE" id="PS00099">
    <property type="entry name" value="THIOLASE_3"/>
    <property type="match status" value="1"/>
</dbReference>
<evidence type="ECO:0000313" key="7">
    <source>
        <dbReference type="Proteomes" id="UP000821866"/>
    </source>
</evidence>
<sequence>MQSATAALQVFAIAVQTTLFRWRRYVLKEAGLTAEDVSMFEINEPFSSAVLCNMEHLNLDHSKVNVHGGSVSLGHPIGASGARITGRLALHLKQGQYGLAAACNGGGGGSAILIEKL</sequence>
<dbReference type="InterPro" id="IPR020617">
    <property type="entry name" value="Thiolase_C"/>
</dbReference>
<organism evidence="6 7">
    <name type="scientific">Rhipicephalus microplus</name>
    <name type="common">Cattle tick</name>
    <name type="synonym">Boophilus microplus</name>
    <dbReference type="NCBI Taxonomy" id="6941"/>
    <lineage>
        <taxon>Eukaryota</taxon>
        <taxon>Metazoa</taxon>
        <taxon>Ecdysozoa</taxon>
        <taxon>Arthropoda</taxon>
        <taxon>Chelicerata</taxon>
        <taxon>Arachnida</taxon>
        <taxon>Acari</taxon>
        <taxon>Parasitiformes</taxon>
        <taxon>Ixodida</taxon>
        <taxon>Ixodoidea</taxon>
        <taxon>Ixodidae</taxon>
        <taxon>Rhipicephalinae</taxon>
        <taxon>Rhipicephalus</taxon>
        <taxon>Boophilus</taxon>
    </lineage>
</organism>
<dbReference type="PANTHER" id="PTHR18919">
    <property type="entry name" value="ACETYL-COA C-ACYLTRANSFERASE"/>
    <property type="match status" value="1"/>
</dbReference>
<evidence type="ECO:0000256" key="4">
    <source>
        <dbReference type="ARBA" id="ARBA00023315"/>
    </source>
</evidence>
<dbReference type="InterPro" id="IPR016039">
    <property type="entry name" value="Thiolase-like"/>
</dbReference>
<dbReference type="VEuPathDB" id="VectorBase:LOC119180746"/>
<evidence type="ECO:0000259" key="5">
    <source>
        <dbReference type="Pfam" id="PF02803"/>
    </source>
</evidence>
<dbReference type="Proteomes" id="UP000821866">
    <property type="component" value="Chromosome 11"/>
</dbReference>
<gene>
    <name evidence="6" type="ORF">HPB51_020095</name>
</gene>
<dbReference type="InterPro" id="IPR020610">
    <property type="entry name" value="Thiolase_AS"/>
</dbReference>
<comment type="similarity">
    <text evidence="1">Belongs to the thiolase-like superfamily. Thiolase family.</text>
</comment>
<dbReference type="AlphaFoldDB" id="A0A9J6EP06"/>
<dbReference type="Gene3D" id="3.40.47.10">
    <property type="match status" value="1"/>
</dbReference>
<keyword evidence="2" id="KW-0808">Transferase</keyword>
<evidence type="ECO:0000256" key="1">
    <source>
        <dbReference type="ARBA" id="ARBA00010982"/>
    </source>
</evidence>
<dbReference type="PROSITE" id="PS00737">
    <property type="entry name" value="THIOLASE_2"/>
    <property type="match status" value="1"/>
</dbReference>
<dbReference type="GO" id="GO:0003985">
    <property type="term" value="F:acetyl-CoA C-acetyltransferase activity"/>
    <property type="evidence" value="ECO:0007669"/>
    <property type="project" value="TreeGrafter"/>
</dbReference>
<keyword evidence="7" id="KW-1185">Reference proteome</keyword>
<comment type="caution">
    <text evidence="6">The sequence shown here is derived from an EMBL/GenBank/DDBJ whole genome shotgun (WGS) entry which is preliminary data.</text>
</comment>
<dbReference type="GO" id="GO:0006635">
    <property type="term" value="P:fatty acid beta-oxidation"/>
    <property type="evidence" value="ECO:0007669"/>
    <property type="project" value="TreeGrafter"/>
</dbReference>
<keyword evidence="3" id="KW-0809">Transit peptide</keyword>
<dbReference type="InterPro" id="IPR020613">
    <property type="entry name" value="Thiolase_CS"/>
</dbReference>
<accession>A0A9J6EP06</accession>
<protein>
    <recommendedName>
        <fullName evidence="5">Thiolase C-terminal domain-containing protein</fullName>
    </recommendedName>
</protein>
<evidence type="ECO:0000256" key="3">
    <source>
        <dbReference type="ARBA" id="ARBA00022946"/>
    </source>
</evidence>
<dbReference type="Pfam" id="PF02803">
    <property type="entry name" value="Thiolase_C"/>
    <property type="match status" value="1"/>
</dbReference>
<dbReference type="SUPFAM" id="SSF53901">
    <property type="entry name" value="Thiolase-like"/>
    <property type="match status" value="1"/>
</dbReference>
<name>A0A9J6EP06_RHIMP</name>
<evidence type="ECO:0000313" key="6">
    <source>
        <dbReference type="EMBL" id="KAH8036211.1"/>
    </source>
</evidence>
<feature type="domain" description="Thiolase C-terminal" evidence="5">
    <location>
        <begin position="24"/>
        <end position="116"/>
    </location>
</feature>
<keyword evidence="4" id="KW-0012">Acyltransferase</keyword>
<reference evidence="6" key="2">
    <citation type="submission" date="2021-09" db="EMBL/GenBank/DDBJ databases">
        <authorList>
            <person name="Jia N."/>
            <person name="Wang J."/>
            <person name="Shi W."/>
            <person name="Du L."/>
            <person name="Sun Y."/>
            <person name="Zhan W."/>
            <person name="Jiang J."/>
            <person name="Wang Q."/>
            <person name="Zhang B."/>
            <person name="Ji P."/>
            <person name="Sakyi L.B."/>
            <person name="Cui X."/>
            <person name="Yuan T."/>
            <person name="Jiang B."/>
            <person name="Yang W."/>
            <person name="Lam T.T.-Y."/>
            <person name="Chang Q."/>
            <person name="Ding S."/>
            <person name="Wang X."/>
            <person name="Zhu J."/>
            <person name="Ruan X."/>
            <person name="Zhao L."/>
            <person name="Wei J."/>
            <person name="Que T."/>
            <person name="Du C."/>
            <person name="Cheng J."/>
            <person name="Dai P."/>
            <person name="Han X."/>
            <person name="Huang E."/>
            <person name="Gao Y."/>
            <person name="Liu J."/>
            <person name="Shao H."/>
            <person name="Ye R."/>
            <person name="Li L."/>
            <person name="Wei W."/>
            <person name="Wang X."/>
            <person name="Wang C."/>
            <person name="Huo Q."/>
            <person name="Li W."/>
            <person name="Guo W."/>
            <person name="Chen H."/>
            <person name="Chen S."/>
            <person name="Zhou L."/>
            <person name="Zhou L."/>
            <person name="Ni X."/>
            <person name="Tian J."/>
            <person name="Zhou Y."/>
            <person name="Sheng Y."/>
            <person name="Liu T."/>
            <person name="Pan Y."/>
            <person name="Xia L."/>
            <person name="Li J."/>
            <person name="Zhao F."/>
            <person name="Cao W."/>
        </authorList>
    </citation>
    <scope>NUCLEOTIDE SEQUENCE</scope>
    <source>
        <strain evidence="6">Rmic-2018</strain>
        <tissue evidence="6">Larvae</tissue>
    </source>
</reference>
<dbReference type="EMBL" id="JABSTU010000003">
    <property type="protein sequence ID" value="KAH8036211.1"/>
    <property type="molecule type" value="Genomic_DNA"/>
</dbReference>
<evidence type="ECO:0000256" key="2">
    <source>
        <dbReference type="ARBA" id="ARBA00022679"/>
    </source>
</evidence>
<reference evidence="6" key="1">
    <citation type="journal article" date="2020" name="Cell">
        <title>Large-Scale Comparative Analyses of Tick Genomes Elucidate Their Genetic Diversity and Vector Capacities.</title>
        <authorList>
            <consortium name="Tick Genome and Microbiome Consortium (TIGMIC)"/>
            <person name="Jia N."/>
            <person name="Wang J."/>
            <person name="Shi W."/>
            <person name="Du L."/>
            <person name="Sun Y."/>
            <person name="Zhan W."/>
            <person name="Jiang J.F."/>
            <person name="Wang Q."/>
            <person name="Zhang B."/>
            <person name="Ji P."/>
            <person name="Bell-Sakyi L."/>
            <person name="Cui X.M."/>
            <person name="Yuan T.T."/>
            <person name="Jiang B.G."/>
            <person name="Yang W.F."/>
            <person name="Lam T.T."/>
            <person name="Chang Q.C."/>
            <person name="Ding S.J."/>
            <person name="Wang X.J."/>
            <person name="Zhu J.G."/>
            <person name="Ruan X.D."/>
            <person name="Zhao L."/>
            <person name="Wei J.T."/>
            <person name="Ye R.Z."/>
            <person name="Que T.C."/>
            <person name="Du C.H."/>
            <person name="Zhou Y.H."/>
            <person name="Cheng J.X."/>
            <person name="Dai P.F."/>
            <person name="Guo W.B."/>
            <person name="Han X.H."/>
            <person name="Huang E.J."/>
            <person name="Li L.F."/>
            <person name="Wei W."/>
            <person name="Gao Y.C."/>
            <person name="Liu J.Z."/>
            <person name="Shao H.Z."/>
            <person name="Wang X."/>
            <person name="Wang C.C."/>
            <person name="Yang T.C."/>
            <person name="Huo Q.B."/>
            <person name="Li W."/>
            <person name="Chen H.Y."/>
            <person name="Chen S.E."/>
            <person name="Zhou L.G."/>
            <person name="Ni X.B."/>
            <person name="Tian J.H."/>
            <person name="Sheng Y."/>
            <person name="Liu T."/>
            <person name="Pan Y.S."/>
            <person name="Xia L.Y."/>
            <person name="Li J."/>
            <person name="Zhao F."/>
            <person name="Cao W.C."/>
        </authorList>
    </citation>
    <scope>NUCLEOTIDE SEQUENCE</scope>
    <source>
        <strain evidence="6">Rmic-2018</strain>
    </source>
</reference>
<dbReference type="GO" id="GO:0005739">
    <property type="term" value="C:mitochondrion"/>
    <property type="evidence" value="ECO:0007669"/>
    <property type="project" value="TreeGrafter"/>
</dbReference>
<dbReference type="PANTHER" id="PTHR18919:SF156">
    <property type="entry name" value="ACETYL-COA ACETYLTRANSFERASE, MITOCHONDRIAL"/>
    <property type="match status" value="1"/>
</dbReference>